<accession>A0A1M5ERU6</accession>
<keyword evidence="2" id="KW-1185">Reference proteome</keyword>
<evidence type="ECO:0000313" key="2">
    <source>
        <dbReference type="Proteomes" id="UP000184147"/>
    </source>
</evidence>
<dbReference type="Proteomes" id="UP000184147">
    <property type="component" value="Unassembled WGS sequence"/>
</dbReference>
<dbReference type="OrthoDB" id="3251881at2"/>
<gene>
    <name evidence="1" type="ORF">SAMN05444377_12127</name>
</gene>
<sequence length="324" mass="37966">MKITIISFDYFDFDKNIMEALQKKGIEAHHIDISKYKYRYKSLGEKVKNFFSKLLLGTNVKRVHMEAFVLRELEQWGKQDQILVIRPDRISRKTHEIIKTKTKQYRAYLYDSTNRFSIKHLEKGLFDRIYTFDRDDAQKFGYHPISNFIYFPKKALVPASALPIALFMIASIDERLPLWNAVAAYCRKMQLPTDFIAVGKREPAALDAGIVYSKTNLFWEAISARMDQAQAFLDLIREEQNGLSFRVFEAMGYQRKLITSNASVVEYPFYNPANIFVLTQDNIDQIQAFLEVPFEPLPEAVYHQFTVEHWVDTVFELKEKTPQL</sequence>
<dbReference type="AlphaFoldDB" id="A0A1M5ERU6"/>
<protein>
    <submittedName>
        <fullName evidence="1">Uncharacterized protein</fullName>
    </submittedName>
</protein>
<dbReference type="RefSeq" id="WP_073365348.1">
    <property type="nucleotide sequence ID" value="NZ_FQVQ01000021.1"/>
</dbReference>
<name>A0A1M5ERU6_9FLAO</name>
<proteinExistence type="predicted"/>
<organism evidence="1 2">
    <name type="scientific">Flavobacterium fontis</name>
    <dbReference type="NCBI Taxonomy" id="1124188"/>
    <lineage>
        <taxon>Bacteria</taxon>
        <taxon>Pseudomonadati</taxon>
        <taxon>Bacteroidota</taxon>
        <taxon>Flavobacteriia</taxon>
        <taxon>Flavobacteriales</taxon>
        <taxon>Flavobacteriaceae</taxon>
        <taxon>Flavobacterium</taxon>
    </lineage>
</organism>
<dbReference type="EMBL" id="FQVQ01000021">
    <property type="protein sequence ID" value="SHF81985.1"/>
    <property type="molecule type" value="Genomic_DNA"/>
</dbReference>
<evidence type="ECO:0000313" key="1">
    <source>
        <dbReference type="EMBL" id="SHF81985.1"/>
    </source>
</evidence>
<dbReference type="STRING" id="1124188.SAMN05444377_12127"/>
<reference evidence="1 2" key="1">
    <citation type="submission" date="2016-11" db="EMBL/GenBank/DDBJ databases">
        <authorList>
            <person name="Jaros S."/>
            <person name="Januszkiewicz K."/>
            <person name="Wedrychowicz H."/>
        </authorList>
    </citation>
    <scope>NUCLEOTIDE SEQUENCE [LARGE SCALE GENOMIC DNA]</scope>
    <source>
        <strain evidence="1 2">DSM 25660</strain>
    </source>
</reference>